<keyword evidence="1" id="KW-0812">Transmembrane</keyword>
<dbReference type="Proteomes" id="UP001352263">
    <property type="component" value="Unassembled WGS sequence"/>
</dbReference>
<accession>A0ABU6J3L1</accession>
<evidence type="ECO:0000256" key="1">
    <source>
        <dbReference type="SAM" id="Phobius"/>
    </source>
</evidence>
<evidence type="ECO:0000313" key="2">
    <source>
        <dbReference type="EMBL" id="MEC4718224.1"/>
    </source>
</evidence>
<feature type="transmembrane region" description="Helical" evidence="1">
    <location>
        <begin position="15"/>
        <end position="39"/>
    </location>
</feature>
<evidence type="ECO:0000313" key="3">
    <source>
        <dbReference type="Proteomes" id="UP001352263"/>
    </source>
</evidence>
<name>A0ABU6J3L1_9BURK</name>
<feature type="transmembrane region" description="Helical" evidence="1">
    <location>
        <begin position="45"/>
        <end position="63"/>
    </location>
</feature>
<gene>
    <name evidence="2" type="ORF">RY831_03625</name>
</gene>
<comment type="caution">
    <text evidence="2">The sequence shown here is derived from an EMBL/GenBank/DDBJ whole genome shotgun (WGS) entry which is preliminary data.</text>
</comment>
<keyword evidence="1" id="KW-1133">Transmembrane helix</keyword>
<keyword evidence="1" id="KW-0472">Membrane</keyword>
<organism evidence="2 3">
    <name type="scientific">Noviherbaspirillum album</name>
    <dbReference type="NCBI Taxonomy" id="3080276"/>
    <lineage>
        <taxon>Bacteria</taxon>
        <taxon>Pseudomonadati</taxon>
        <taxon>Pseudomonadota</taxon>
        <taxon>Betaproteobacteria</taxon>
        <taxon>Burkholderiales</taxon>
        <taxon>Oxalobacteraceae</taxon>
        <taxon>Noviherbaspirillum</taxon>
    </lineage>
</organism>
<sequence length="66" mass="7063">MTATMYNEDARRRRMAIIGASLAGVKALAHGVAAVAFYFLDHDVVGAGLQVAGTVIWVGKAAWEMR</sequence>
<dbReference type="RefSeq" id="WP_326504978.1">
    <property type="nucleotide sequence ID" value="NZ_JAWIIV010000002.1"/>
</dbReference>
<dbReference type="EMBL" id="JAWIIV010000002">
    <property type="protein sequence ID" value="MEC4718224.1"/>
    <property type="molecule type" value="Genomic_DNA"/>
</dbReference>
<proteinExistence type="predicted"/>
<reference evidence="2 3" key="1">
    <citation type="submission" date="2023-10" db="EMBL/GenBank/DDBJ databases">
        <title>Noviherbaspirillum sp. CPCC 100848 genome assembly.</title>
        <authorList>
            <person name="Li X.Y."/>
            <person name="Fang X.M."/>
        </authorList>
    </citation>
    <scope>NUCLEOTIDE SEQUENCE [LARGE SCALE GENOMIC DNA]</scope>
    <source>
        <strain evidence="2 3">CPCC 100848</strain>
    </source>
</reference>
<keyword evidence="3" id="KW-1185">Reference proteome</keyword>
<protein>
    <submittedName>
        <fullName evidence="2">Uncharacterized protein</fullName>
    </submittedName>
</protein>